<keyword evidence="2" id="KW-0732">Signal</keyword>
<dbReference type="PANTHER" id="PTHR42928:SF5">
    <property type="entry name" value="BLR1237 PROTEIN"/>
    <property type="match status" value="1"/>
</dbReference>
<dbReference type="SUPFAM" id="SSF53850">
    <property type="entry name" value="Periplasmic binding protein-like II"/>
    <property type="match status" value="1"/>
</dbReference>
<dbReference type="Pfam" id="PF03401">
    <property type="entry name" value="TctC"/>
    <property type="match status" value="1"/>
</dbReference>
<sequence length="322" mass="33486">MKFRSLAAAALLAGMSLFAQAQGYPAKPITFIVPFAPGGGVDVLTRAIGVKLSERWGQPVIVENKAGAGSSIGTAQVAKAAPDGYTLLATVNQTMVGNRFLYKNLSYDPDKSFEPITMMVNADQLIVANARLPANTLKEAVELARKKPGTLNYGSFGNGSQPHLLFSMINEREKIDLLHVPYNGITPNLTALAAGDVQLGSASAGVIAPLVQAGKIKPIAVAGDAAIAQFPSVTTTTAQGFPYAKVSIWYGLFAPAGTPPAVVKQIRDAVHAVLSDPQFVQQQVAPKGLTVVAGDGAQLRGAIAQEVKDTAAMIKAAGVVPE</sequence>
<dbReference type="OrthoDB" id="8958206at2"/>
<protein>
    <submittedName>
        <fullName evidence="3">Tripartite tricarboxylate transporter substrate binding protein</fullName>
    </submittedName>
</protein>
<evidence type="ECO:0000256" key="1">
    <source>
        <dbReference type="ARBA" id="ARBA00006987"/>
    </source>
</evidence>
<comment type="caution">
    <text evidence="3">The sequence shown here is derived from an EMBL/GenBank/DDBJ whole genome shotgun (WGS) entry which is preliminary data.</text>
</comment>
<dbReference type="EMBL" id="SMLM01000002">
    <property type="protein sequence ID" value="TFZ02829.1"/>
    <property type="molecule type" value="Genomic_DNA"/>
</dbReference>
<comment type="similarity">
    <text evidence="1">Belongs to the UPF0065 (bug) family.</text>
</comment>
<evidence type="ECO:0000313" key="3">
    <source>
        <dbReference type="EMBL" id="TFZ02829.1"/>
    </source>
</evidence>
<evidence type="ECO:0000256" key="2">
    <source>
        <dbReference type="SAM" id="SignalP"/>
    </source>
</evidence>
<reference evidence="3 4" key="1">
    <citation type="submission" date="2019-03" db="EMBL/GenBank/DDBJ databases">
        <title>Ramlibacter henchirensis DSM 14656, whole genome shotgun sequence.</title>
        <authorList>
            <person name="Zhang X."/>
            <person name="Feng G."/>
            <person name="Zhu H."/>
        </authorList>
    </citation>
    <scope>NUCLEOTIDE SEQUENCE [LARGE SCALE GENOMIC DNA]</scope>
    <source>
        <strain evidence="3 4">DSM 14656</strain>
    </source>
</reference>
<dbReference type="PIRSF" id="PIRSF017082">
    <property type="entry name" value="YflP"/>
    <property type="match status" value="1"/>
</dbReference>
<dbReference type="Proteomes" id="UP000298180">
    <property type="component" value="Unassembled WGS sequence"/>
</dbReference>
<dbReference type="InterPro" id="IPR042100">
    <property type="entry name" value="Bug_dom1"/>
</dbReference>
<gene>
    <name evidence="3" type="ORF">EZ313_16440</name>
</gene>
<dbReference type="AlphaFoldDB" id="A0A4Z0BY32"/>
<proteinExistence type="inferred from homology"/>
<dbReference type="Gene3D" id="3.40.190.10">
    <property type="entry name" value="Periplasmic binding protein-like II"/>
    <property type="match status" value="1"/>
</dbReference>
<dbReference type="RefSeq" id="WP_135264353.1">
    <property type="nucleotide sequence ID" value="NZ_SMLM01000002.1"/>
</dbReference>
<dbReference type="InterPro" id="IPR005064">
    <property type="entry name" value="BUG"/>
</dbReference>
<accession>A0A4Z0BY32</accession>
<feature type="signal peptide" evidence="2">
    <location>
        <begin position="1"/>
        <end position="21"/>
    </location>
</feature>
<organism evidence="3 4">
    <name type="scientific">Ramlibacter henchirensis</name>
    <dbReference type="NCBI Taxonomy" id="204072"/>
    <lineage>
        <taxon>Bacteria</taxon>
        <taxon>Pseudomonadati</taxon>
        <taxon>Pseudomonadota</taxon>
        <taxon>Betaproteobacteria</taxon>
        <taxon>Burkholderiales</taxon>
        <taxon>Comamonadaceae</taxon>
        <taxon>Ramlibacter</taxon>
    </lineage>
</organism>
<dbReference type="PANTHER" id="PTHR42928">
    <property type="entry name" value="TRICARBOXYLATE-BINDING PROTEIN"/>
    <property type="match status" value="1"/>
</dbReference>
<dbReference type="Gene3D" id="3.40.190.150">
    <property type="entry name" value="Bordetella uptake gene, domain 1"/>
    <property type="match status" value="1"/>
</dbReference>
<name>A0A4Z0BY32_9BURK</name>
<keyword evidence="4" id="KW-1185">Reference proteome</keyword>
<evidence type="ECO:0000313" key="4">
    <source>
        <dbReference type="Proteomes" id="UP000298180"/>
    </source>
</evidence>
<feature type="chain" id="PRO_5021423881" evidence="2">
    <location>
        <begin position="22"/>
        <end position="322"/>
    </location>
</feature>